<dbReference type="AlphaFoldDB" id="A0A0A9EA30"/>
<feature type="compositionally biased region" description="Basic and acidic residues" evidence="1">
    <location>
        <begin position="18"/>
        <end position="27"/>
    </location>
</feature>
<proteinExistence type="predicted"/>
<sequence length="62" mass="7131">MPSISNMPYGNEIYTKPKSNDEKLEFPRNPKTTSVVKASGNLILIIQFDKFLRSPIIFKIFI</sequence>
<organism evidence="2">
    <name type="scientific">Arundo donax</name>
    <name type="common">Giant reed</name>
    <name type="synonym">Donax arundinaceus</name>
    <dbReference type="NCBI Taxonomy" id="35708"/>
    <lineage>
        <taxon>Eukaryota</taxon>
        <taxon>Viridiplantae</taxon>
        <taxon>Streptophyta</taxon>
        <taxon>Embryophyta</taxon>
        <taxon>Tracheophyta</taxon>
        <taxon>Spermatophyta</taxon>
        <taxon>Magnoliopsida</taxon>
        <taxon>Liliopsida</taxon>
        <taxon>Poales</taxon>
        <taxon>Poaceae</taxon>
        <taxon>PACMAD clade</taxon>
        <taxon>Arundinoideae</taxon>
        <taxon>Arundineae</taxon>
        <taxon>Arundo</taxon>
    </lineage>
</organism>
<evidence type="ECO:0000313" key="2">
    <source>
        <dbReference type="EMBL" id="JAD92847.1"/>
    </source>
</evidence>
<feature type="region of interest" description="Disordered" evidence="1">
    <location>
        <begin position="1"/>
        <end position="27"/>
    </location>
</feature>
<accession>A0A0A9EA30</accession>
<name>A0A0A9EA30_ARUDO</name>
<reference evidence="2" key="1">
    <citation type="submission" date="2014-09" db="EMBL/GenBank/DDBJ databases">
        <authorList>
            <person name="Magalhaes I.L.F."/>
            <person name="Oliveira U."/>
            <person name="Santos F.R."/>
            <person name="Vidigal T.H.D.A."/>
            <person name="Brescovit A.D."/>
            <person name="Santos A.J."/>
        </authorList>
    </citation>
    <scope>NUCLEOTIDE SEQUENCE</scope>
    <source>
        <tissue evidence="2">Shoot tissue taken approximately 20 cm above the soil surface</tissue>
    </source>
</reference>
<protein>
    <submittedName>
        <fullName evidence="2">Uncharacterized protein</fullName>
    </submittedName>
</protein>
<reference evidence="2" key="2">
    <citation type="journal article" date="2015" name="Data Brief">
        <title>Shoot transcriptome of the giant reed, Arundo donax.</title>
        <authorList>
            <person name="Barrero R.A."/>
            <person name="Guerrero F.D."/>
            <person name="Moolhuijzen P."/>
            <person name="Goolsby J.A."/>
            <person name="Tidwell J."/>
            <person name="Bellgard S.E."/>
            <person name="Bellgard M.I."/>
        </authorList>
    </citation>
    <scope>NUCLEOTIDE SEQUENCE</scope>
    <source>
        <tissue evidence="2">Shoot tissue taken approximately 20 cm above the soil surface</tissue>
    </source>
</reference>
<dbReference type="EMBL" id="GBRH01205048">
    <property type="protein sequence ID" value="JAD92847.1"/>
    <property type="molecule type" value="Transcribed_RNA"/>
</dbReference>
<evidence type="ECO:0000256" key="1">
    <source>
        <dbReference type="SAM" id="MobiDB-lite"/>
    </source>
</evidence>